<feature type="chain" id="PRO_5046543752" description="Lipoprotein" evidence="1">
    <location>
        <begin position="22"/>
        <end position="278"/>
    </location>
</feature>
<sequence>MHLTKIRLTICGVLLCTLLLASCGNSRSGAEWFDFTWAGLAGSDTLSFDGEASLVAGNQQQAEGIVQYEGQLQNHKLLTMTTQYSDHSAVGQVGMASATDAAQQSHMEWRMGKWSLLSKPSDEQESHPVQRINPLSQLEEIHQAKDKKISLESMAARGTKVLRIELGATEAKAALQRELESEMNQVLVNWEGQQQKIHLKESSAQKTKRKEQAYAIWNEGKQKMEERLNTVKVKTTYHLTINSRSGLPQSITSETHVSGTTGNAETMITNCRFHSYDK</sequence>
<keyword evidence="3" id="KW-1185">Reference proteome</keyword>
<dbReference type="RefSeq" id="WP_209858587.1">
    <property type="nucleotide sequence ID" value="NZ_JAGGLD010000001.1"/>
</dbReference>
<keyword evidence="1" id="KW-0732">Signal</keyword>
<organism evidence="2 3">
    <name type="scientific">Paenibacillus shirakamiensis</name>
    <dbReference type="NCBI Taxonomy" id="1265935"/>
    <lineage>
        <taxon>Bacteria</taxon>
        <taxon>Bacillati</taxon>
        <taxon>Bacillota</taxon>
        <taxon>Bacilli</taxon>
        <taxon>Bacillales</taxon>
        <taxon>Paenibacillaceae</taxon>
        <taxon>Paenibacillus</taxon>
    </lineage>
</organism>
<dbReference type="Proteomes" id="UP001519288">
    <property type="component" value="Unassembled WGS sequence"/>
</dbReference>
<accession>A0ABS4JC79</accession>
<comment type="caution">
    <text evidence="2">The sequence shown here is derived from an EMBL/GenBank/DDBJ whole genome shotgun (WGS) entry which is preliminary data.</text>
</comment>
<gene>
    <name evidence="2" type="ORF">J2Z69_000341</name>
</gene>
<evidence type="ECO:0000256" key="1">
    <source>
        <dbReference type="SAM" id="SignalP"/>
    </source>
</evidence>
<proteinExistence type="predicted"/>
<protein>
    <recommendedName>
        <fullName evidence="4">Lipoprotein</fullName>
    </recommendedName>
</protein>
<name>A0ABS4JC79_9BACL</name>
<dbReference type="PROSITE" id="PS51257">
    <property type="entry name" value="PROKAR_LIPOPROTEIN"/>
    <property type="match status" value="1"/>
</dbReference>
<reference evidence="2 3" key="1">
    <citation type="submission" date="2021-03" db="EMBL/GenBank/DDBJ databases">
        <title>Genomic Encyclopedia of Type Strains, Phase IV (KMG-IV): sequencing the most valuable type-strain genomes for metagenomic binning, comparative biology and taxonomic classification.</title>
        <authorList>
            <person name="Goeker M."/>
        </authorList>
    </citation>
    <scope>NUCLEOTIDE SEQUENCE [LARGE SCALE GENOMIC DNA]</scope>
    <source>
        <strain evidence="2 3">DSM 26806</strain>
    </source>
</reference>
<evidence type="ECO:0000313" key="2">
    <source>
        <dbReference type="EMBL" id="MBP1999322.1"/>
    </source>
</evidence>
<dbReference type="EMBL" id="JAGGLD010000001">
    <property type="protein sequence ID" value="MBP1999322.1"/>
    <property type="molecule type" value="Genomic_DNA"/>
</dbReference>
<evidence type="ECO:0008006" key="4">
    <source>
        <dbReference type="Google" id="ProtNLM"/>
    </source>
</evidence>
<evidence type="ECO:0000313" key="3">
    <source>
        <dbReference type="Proteomes" id="UP001519288"/>
    </source>
</evidence>
<feature type="signal peptide" evidence="1">
    <location>
        <begin position="1"/>
        <end position="21"/>
    </location>
</feature>